<dbReference type="RefSeq" id="WP_139095004.1">
    <property type="nucleotide sequence ID" value="NZ_VDFW01000002.1"/>
</dbReference>
<dbReference type="InterPro" id="IPR029058">
    <property type="entry name" value="AB_hydrolase_fold"/>
</dbReference>
<dbReference type="OrthoDB" id="63962at2"/>
<dbReference type="Proteomes" id="UP000305546">
    <property type="component" value="Unassembled WGS sequence"/>
</dbReference>
<protein>
    <submittedName>
        <fullName evidence="2">Alpha/beta fold hydrolase</fullName>
    </submittedName>
</protein>
<evidence type="ECO:0000313" key="2">
    <source>
        <dbReference type="EMBL" id="TNC29060.1"/>
    </source>
</evidence>
<name>A0A5C4MAY6_9PSEU</name>
<feature type="domain" description="AB hydrolase-1" evidence="1">
    <location>
        <begin position="19"/>
        <end position="244"/>
    </location>
</feature>
<evidence type="ECO:0000313" key="3">
    <source>
        <dbReference type="Proteomes" id="UP000305546"/>
    </source>
</evidence>
<gene>
    <name evidence="2" type="ORF">FG385_02835</name>
</gene>
<evidence type="ECO:0000259" key="1">
    <source>
        <dbReference type="Pfam" id="PF00561"/>
    </source>
</evidence>
<dbReference type="PRINTS" id="PR00111">
    <property type="entry name" value="ABHYDROLASE"/>
</dbReference>
<dbReference type="Gene3D" id="3.40.50.1820">
    <property type="entry name" value="alpha/beta hydrolase"/>
    <property type="match status" value="1"/>
</dbReference>
<dbReference type="EMBL" id="VDFW01000002">
    <property type="protein sequence ID" value="TNC29060.1"/>
    <property type="molecule type" value="Genomic_DNA"/>
</dbReference>
<dbReference type="GO" id="GO:0016787">
    <property type="term" value="F:hydrolase activity"/>
    <property type="evidence" value="ECO:0007669"/>
    <property type="project" value="UniProtKB-KW"/>
</dbReference>
<dbReference type="Pfam" id="PF00561">
    <property type="entry name" value="Abhydrolase_1"/>
    <property type="match status" value="1"/>
</dbReference>
<keyword evidence="3" id="KW-1185">Reference proteome</keyword>
<reference evidence="2 3" key="1">
    <citation type="submission" date="2019-06" db="EMBL/GenBank/DDBJ databases">
        <title>Amycolatopsis alkalitolerans sp. nov., isolated from Gastrodia elata Blume.</title>
        <authorList>
            <person name="Narsing Rao M.P."/>
            <person name="Li W.J."/>
        </authorList>
    </citation>
    <scope>NUCLEOTIDE SEQUENCE [LARGE SCALE GENOMIC DNA]</scope>
    <source>
        <strain evidence="2 3">SYSUP0005</strain>
    </source>
</reference>
<proteinExistence type="predicted"/>
<organism evidence="2 3">
    <name type="scientific">Amycolatopsis alkalitolerans</name>
    <dbReference type="NCBI Taxonomy" id="2547244"/>
    <lineage>
        <taxon>Bacteria</taxon>
        <taxon>Bacillati</taxon>
        <taxon>Actinomycetota</taxon>
        <taxon>Actinomycetes</taxon>
        <taxon>Pseudonocardiales</taxon>
        <taxon>Pseudonocardiaceae</taxon>
        <taxon>Amycolatopsis</taxon>
    </lineage>
</organism>
<accession>A0A5C4MAY6</accession>
<dbReference type="AlphaFoldDB" id="A0A5C4MAY6"/>
<dbReference type="SUPFAM" id="SSF53474">
    <property type="entry name" value="alpha/beta-Hydrolases"/>
    <property type="match status" value="1"/>
</dbReference>
<comment type="caution">
    <text evidence="2">The sequence shown here is derived from an EMBL/GenBank/DDBJ whole genome shotgun (WGS) entry which is preliminary data.</text>
</comment>
<sequence>MNRTHAGTLSLLRGGSGAPFVLLHPLALAGELWRPLAARLDRFDVLTVDLRGHGESEWDGEPFSIEDMAADLAGTLDVLGLDEISLLGMSMGGSVAMTFAGKYPDRVRSLVLADTTAWYGENAATAWAERAGKAAETARPDQLPFQLDRWFSPGFRESGPDEVDRVCEIFLHTDSRVHAAASVAMGALDARPLLPSISANTLVLAGEHDYATPPSMAGDLANAIPGATLEILPGLRHLSLVERPGLVTMIRRFLENV</sequence>
<dbReference type="PANTHER" id="PTHR43798">
    <property type="entry name" value="MONOACYLGLYCEROL LIPASE"/>
    <property type="match status" value="1"/>
</dbReference>
<dbReference type="InterPro" id="IPR050266">
    <property type="entry name" value="AB_hydrolase_sf"/>
</dbReference>
<keyword evidence="2" id="KW-0378">Hydrolase</keyword>
<dbReference type="InterPro" id="IPR000073">
    <property type="entry name" value="AB_hydrolase_1"/>
</dbReference>